<evidence type="ECO:0000256" key="3">
    <source>
        <dbReference type="ARBA" id="ARBA00023163"/>
    </source>
</evidence>
<dbReference type="PANTHER" id="PTHR44846:SF1">
    <property type="entry name" value="MANNOSYL-D-GLYCERATE TRANSPORT_METABOLISM SYSTEM REPRESSOR MNGR-RELATED"/>
    <property type="match status" value="1"/>
</dbReference>
<dbReference type="GO" id="GO:0003700">
    <property type="term" value="F:DNA-binding transcription factor activity"/>
    <property type="evidence" value="ECO:0007669"/>
    <property type="project" value="InterPro"/>
</dbReference>
<dbReference type="EMBL" id="UINC01207380">
    <property type="protein sequence ID" value="SVE29438.1"/>
    <property type="molecule type" value="Genomic_DNA"/>
</dbReference>
<accession>A0A383CCX9</accession>
<keyword evidence="1" id="KW-0805">Transcription regulation</keyword>
<dbReference type="AlphaFoldDB" id="A0A383CCX9"/>
<name>A0A383CCX9_9ZZZZ</name>
<protein>
    <recommendedName>
        <fullName evidence="4">HTH gntR-type domain-containing protein</fullName>
    </recommendedName>
</protein>
<reference evidence="5" key="1">
    <citation type="submission" date="2018-05" db="EMBL/GenBank/DDBJ databases">
        <authorList>
            <person name="Lanie J.A."/>
            <person name="Ng W.-L."/>
            <person name="Kazmierczak K.M."/>
            <person name="Andrzejewski T.M."/>
            <person name="Davidsen T.M."/>
            <person name="Wayne K.J."/>
            <person name="Tettelin H."/>
            <person name="Glass J.I."/>
            <person name="Rusch D."/>
            <person name="Podicherti R."/>
            <person name="Tsui H.-C.T."/>
            <person name="Winkler M.E."/>
        </authorList>
    </citation>
    <scope>NUCLEOTIDE SEQUENCE</scope>
</reference>
<gene>
    <name evidence="5" type="ORF">METZ01_LOCUS482292</name>
</gene>
<dbReference type="GO" id="GO:0045892">
    <property type="term" value="P:negative regulation of DNA-templated transcription"/>
    <property type="evidence" value="ECO:0007669"/>
    <property type="project" value="TreeGrafter"/>
</dbReference>
<evidence type="ECO:0000259" key="4">
    <source>
        <dbReference type="PROSITE" id="PS50949"/>
    </source>
</evidence>
<dbReference type="PROSITE" id="PS50949">
    <property type="entry name" value="HTH_GNTR"/>
    <property type="match status" value="1"/>
</dbReference>
<dbReference type="InterPro" id="IPR050679">
    <property type="entry name" value="Bact_HTH_transcr_reg"/>
</dbReference>
<dbReference type="SUPFAM" id="SSF46785">
    <property type="entry name" value="Winged helix' DNA-binding domain"/>
    <property type="match status" value="1"/>
</dbReference>
<evidence type="ECO:0000256" key="1">
    <source>
        <dbReference type="ARBA" id="ARBA00023015"/>
    </source>
</evidence>
<dbReference type="InterPro" id="IPR036390">
    <property type="entry name" value="WH_DNA-bd_sf"/>
</dbReference>
<dbReference type="Gene3D" id="1.10.10.10">
    <property type="entry name" value="Winged helix-like DNA-binding domain superfamily/Winged helix DNA-binding domain"/>
    <property type="match status" value="1"/>
</dbReference>
<proteinExistence type="predicted"/>
<dbReference type="CDD" id="cd07377">
    <property type="entry name" value="WHTH_GntR"/>
    <property type="match status" value="1"/>
</dbReference>
<dbReference type="SMART" id="SM00345">
    <property type="entry name" value="HTH_GNTR"/>
    <property type="match status" value="1"/>
</dbReference>
<feature type="non-terminal residue" evidence="5">
    <location>
        <position position="80"/>
    </location>
</feature>
<dbReference type="GO" id="GO:0003677">
    <property type="term" value="F:DNA binding"/>
    <property type="evidence" value="ECO:0007669"/>
    <property type="project" value="UniProtKB-KW"/>
</dbReference>
<keyword evidence="3" id="KW-0804">Transcription</keyword>
<dbReference type="InterPro" id="IPR036388">
    <property type="entry name" value="WH-like_DNA-bd_sf"/>
</dbReference>
<evidence type="ECO:0000313" key="5">
    <source>
        <dbReference type="EMBL" id="SVE29438.1"/>
    </source>
</evidence>
<sequence length="80" mass="9044">MNKKLYQKVIDYINEEITSGNLTIGDLIPSETQLSKLLGVSVGTVRKAIDKLENSNLLYRHHGKGTYVSDYGFDNSMFNF</sequence>
<dbReference type="PANTHER" id="PTHR44846">
    <property type="entry name" value="MANNOSYL-D-GLYCERATE TRANSPORT/METABOLISM SYSTEM REPRESSOR MNGR-RELATED"/>
    <property type="match status" value="1"/>
</dbReference>
<keyword evidence="2" id="KW-0238">DNA-binding</keyword>
<organism evidence="5">
    <name type="scientific">marine metagenome</name>
    <dbReference type="NCBI Taxonomy" id="408172"/>
    <lineage>
        <taxon>unclassified sequences</taxon>
        <taxon>metagenomes</taxon>
        <taxon>ecological metagenomes</taxon>
    </lineage>
</organism>
<dbReference type="Pfam" id="PF00392">
    <property type="entry name" value="GntR"/>
    <property type="match status" value="1"/>
</dbReference>
<feature type="domain" description="HTH gntR-type" evidence="4">
    <location>
        <begin position="3"/>
        <end position="71"/>
    </location>
</feature>
<evidence type="ECO:0000256" key="2">
    <source>
        <dbReference type="ARBA" id="ARBA00023125"/>
    </source>
</evidence>
<dbReference type="InterPro" id="IPR000524">
    <property type="entry name" value="Tscrpt_reg_HTH_GntR"/>
</dbReference>